<keyword evidence="3" id="KW-1185">Reference proteome</keyword>
<evidence type="ECO:0000256" key="1">
    <source>
        <dbReference type="SAM" id="MobiDB-lite"/>
    </source>
</evidence>
<feature type="compositionally biased region" description="Low complexity" evidence="1">
    <location>
        <begin position="290"/>
        <end position="302"/>
    </location>
</feature>
<feature type="compositionally biased region" description="Polar residues" evidence="1">
    <location>
        <begin position="250"/>
        <end position="262"/>
    </location>
</feature>
<feature type="compositionally biased region" description="Acidic residues" evidence="1">
    <location>
        <begin position="83"/>
        <end position="96"/>
    </location>
</feature>
<feature type="region of interest" description="Disordered" evidence="1">
    <location>
        <begin position="76"/>
        <end position="104"/>
    </location>
</feature>
<feature type="compositionally biased region" description="Basic and acidic residues" evidence="1">
    <location>
        <begin position="272"/>
        <end position="284"/>
    </location>
</feature>
<sequence length="302" mass="32911">MLSSFDSLSSISGSTQTQRQRSAYVPTGSDKGNGQALTRTFTQQLVEAHTGFCALDRVVPTRTVGPTMSQIIKELDVIPASEFSDEDEDGDDGQSSEEERPVPVPVTRNIHANAATNPPALARPPTGNLSQYNRYSQYHTSMWASFSNPLDNIPVPSPLETAPLPELSSMALLNPEYPTYQEQHTFMDMYEEEDDGEIEPLPLSSLIHVREDTPTPSRPPTHKALRRASTNPAVQANVARVAPRTPARGASTSHLAARSSPSGAVRRSLRLKAKDNDSPQKNDVKGSGGYSPYSSPRRSSRK</sequence>
<evidence type="ECO:0000313" key="2">
    <source>
        <dbReference type="EMBL" id="OJT10614.1"/>
    </source>
</evidence>
<comment type="caution">
    <text evidence="2">The sequence shown here is derived from an EMBL/GenBank/DDBJ whole genome shotgun (WGS) entry which is preliminary data.</text>
</comment>
<reference evidence="2 3" key="1">
    <citation type="submission" date="2016-10" db="EMBL/GenBank/DDBJ databases">
        <title>Genome sequence of the basidiomycete white-rot fungus Trametes pubescens.</title>
        <authorList>
            <person name="Makela M.R."/>
            <person name="Granchi Z."/>
            <person name="Peng M."/>
            <person name="De Vries R.P."/>
            <person name="Grigoriev I."/>
            <person name="Riley R."/>
            <person name="Hilden K."/>
        </authorList>
    </citation>
    <scope>NUCLEOTIDE SEQUENCE [LARGE SCALE GENOMIC DNA]</scope>
    <source>
        <strain evidence="2 3">FBCC735</strain>
    </source>
</reference>
<feature type="compositionally biased region" description="Low complexity" evidence="1">
    <location>
        <begin position="1"/>
        <end position="14"/>
    </location>
</feature>
<gene>
    <name evidence="2" type="ORF">TRAPUB_12862</name>
</gene>
<organism evidence="2 3">
    <name type="scientific">Trametes pubescens</name>
    <name type="common">White-rot fungus</name>
    <dbReference type="NCBI Taxonomy" id="154538"/>
    <lineage>
        <taxon>Eukaryota</taxon>
        <taxon>Fungi</taxon>
        <taxon>Dikarya</taxon>
        <taxon>Basidiomycota</taxon>
        <taxon>Agaricomycotina</taxon>
        <taxon>Agaricomycetes</taxon>
        <taxon>Polyporales</taxon>
        <taxon>Polyporaceae</taxon>
        <taxon>Trametes</taxon>
    </lineage>
</organism>
<feature type="region of interest" description="Disordered" evidence="1">
    <location>
        <begin position="210"/>
        <end position="302"/>
    </location>
</feature>
<accession>A0A1M2VSN3</accession>
<dbReference type="OrthoDB" id="10522457at2759"/>
<dbReference type="AlphaFoldDB" id="A0A1M2VSN3"/>
<dbReference type="OMA" id="TRNIHAN"/>
<name>A0A1M2VSN3_TRAPU</name>
<protein>
    <submittedName>
        <fullName evidence="2">Uncharacterized protein</fullName>
    </submittedName>
</protein>
<dbReference type="EMBL" id="MNAD01000764">
    <property type="protein sequence ID" value="OJT10614.1"/>
    <property type="molecule type" value="Genomic_DNA"/>
</dbReference>
<feature type="region of interest" description="Disordered" evidence="1">
    <location>
        <begin position="1"/>
        <end position="35"/>
    </location>
</feature>
<proteinExistence type="predicted"/>
<dbReference type="Proteomes" id="UP000184267">
    <property type="component" value="Unassembled WGS sequence"/>
</dbReference>
<evidence type="ECO:0000313" key="3">
    <source>
        <dbReference type="Proteomes" id="UP000184267"/>
    </source>
</evidence>